<keyword evidence="2" id="KW-0175">Coiled coil</keyword>
<evidence type="ECO:0000313" key="6">
    <source>
        <dbReference type="Proteomes" id="UP001501671"/>
    </source>
</evidence>
<dbReference type="SUPFAM" id="SSF111369">
    <property type="entry name" value="HlyD-like secretion proteins"/>
    <property type="match status" value="1"/>
</dbReference>
<evidence type="ECO:0000256" key="3">
    <source>
        <dbReference type="SAM" id="SignalP"/>
    </source>
</evidence>
<evidence type="ECO:0000256" key="1">
    <source>
        <dbReference type="ARBA" id="ARBA00009477"/>
    </source>
</evidence>
<gene>
    <name evidence="5" type="ORF">GCM10023144_23070</name>
</gene>
<evidence type="ECO:0000259" key="4">
    <source>
        <dbReference type="Pfam" id="PF25954"/>
    </source>
</evidence>
<dbReference type="NCBIfam" id="TIGR01730">
    <property type="entry name" value="RND_mfp"/>
    <property type="match status" value="1"/>
</dbReference>
<dbReference type="Gene3D" id="2.40.50.100">
    <property type="match status" value="1"/>
</dbReference>
<name>A0ABP8H0U3_9BURK</name>
<dbReference type="PANTHER" id="PTHR30469:SF15">
    <property type="entry name" value="HLYD FAMILY OF SECRETION PROTEINS"/>
    <property type="match status" value="1"/>
</dbReference>
<feature type="domain" description="CusB-like beta-barrel" evidence="4">
    <location>
        <begin position="222"/>
        <end position="295"/>
    </location>
</feature>
<sequence length="299" mass="31834">MQAATSLPSNFRRVCRGARRRGGATAARGALAALAAAGSLLLSAPAAAEDYTGLVYARHDLTLSVSVPGVVSRVPVAVGQQVQANQALLQLEDRIQGTEVQRRKILLDDQSELRATEERVRILTPLFNDTSKLLSSGGSVSRDEVVRLQLELVSSRSRVEQLRAQELREKVELTAAEQERDLRRLVAPVAGVVTRVDTDIGEWARPGDALIQLVDAAVCYLRLNVPAAAAQGLKVGGELPMRFEQGTGVAPLRGKISYISPVIDAASGLVELRVTFANPDGRVPPGIKGIVQLGGAGTR</sequence>
<evidence type="ECO:0000313" key="5">
    <source>
        <dbReference type="EMBL" id="GAA4332709.1"/>
    </source>
</evidence>
<dbReference type="Gene3D" id="2.40.30.170">
    <property type="match status" value="1"/>
</dbReference>
<dbReference type="InterPro" id="IPR058792">
    <property type="entry name" value="Beta-barrel_RND_2"/>
</dbReference>
<dbReference type="EMBL" id="BAABFO010000009">
    <property type="protein sequence ID" value="GAA4332709.1"/>
    <property type="molecule type" value="Genomic_DNA"/>
</dbReference>
<organism evidence="5 6">
    <name type="scientific">Pigmentiphaga soli</name>
    <dbReference type="NCBI Taxonomy" id="1007095"/>
    <lineage>
        <taxon>Bacteria</taxon>
        <taxon>Pseudomonadati</taxon>
        <taxon>Pseudomonadota</taxon>
        <taxon>Betaproteobacteria</taxon>
        <taxon>Burkholderiales</taxon>
        <taxon>Alcaligenaceae</taxon>
        <taxon>Pigmentiphaga</taxon>
    </lineage>
</organism>
<proteinExistence type="inferred from homology"/>
<protein>
    <recommendedName>
        <fullName evidence="4">CusB-like beta-barrel domain-containing protein</fullName>
    </recommendedName>
</protein>
<dbReference type="RefSeq" id="WP_345249481.1">
    <property type="nucleotide sequence ID" value="NZ_BAABFO010000009.1"/>
</dbReference>
<reference evidence="6" key="1">
    <citation type="journal article" date="2019" name="Int. J. Syst. Evol. Microbiol.">
        <title>The Global Catalogue of Microorganisms (GCM) 10K type strain sequencing project: providing services to taxonomists for standard genome sequencing and annotation.</title>
        <authorList>
            <consortium name="The Broad Institute Genomics Platform"/>
            <consortium name="The Broad Institute Genome Sequencing Center for Infectious Disease"/>
            <person name="Wu L."/>
            <person name="Ma J."/>
        </authorList>
    </citation>
    <scope>NUCLEOTIDE SEQUENCE [LARGE SCALE GENOMIC DNA]</scope>
    <source>
        <strain evidence="6">JCM 17666</strain>
    </source>
</reference>
<feature type="signal peptide" evidence="3">
    <location>
        <begin position="1"/>
        <end position="48"/>
    </location>
</feature>
<feature type="chain" id="PRO_5045557837" description="CusB-like beta-barrel domain-containing protein" evidence="3">
    <location>
        <begin position="49"/>
        <end position="299"/>
    </location>
</feature>
<evidence type="ECO:0000256" key="2">
    <source>
        <dbReference type="SAM" id="Coils"/>
    </source>
</evidence>
<dbReference type="Pfam" id="PF25954">
    <property type="entry name" value="Beta-barrel_RND_2"/>
    <property type="match status" value="1"/>
</dbReference>
<dbReference type="InterPro" id="IPR006143">
    <property type="entry name" value="RND_pump_MFP"/>
</dbReference>
<dbReference type="Gene3D" id="1.10.287.470">
    <property type="entry name" value="Helix hairpin bin"/>
    <property type="match status" value="1"/>
</dbReference>
<dbReference type="PANTHER" id="PTHR30469">
    <property type="entry name" value="MULTIDRUG RESISTANCE PROTEIN MDTA"/>
    <property type="match status" value="1"/>
</dbReference>
<comment type="caution">
    <text evidence="5">The sequence shown here is derived from an EMBL/GenBank/DDBJ whole genome shotgun (WGS) entry which is preliminary data.</text>
</comment>
<keyword evidence="6" id="KW-1185">Reference proteome</keyword>
<feature type="coiled-coil region" evidence="2">
    <location>
        <begin position="145"/>
        <end position="179"/>
    </location>
</feature>
<dbReference type="Proteomes" id="UP001501671">
    <property type="component" value="Unassembled WGS sequence"/>
</dbReference>
<accession>A0ABP8H0U3</accession>
<keyword evidence="3" id="KW-0732">Signal</keyword>
<comment type="similarity">
    <text evidence="1">Belongs to the membrane fusion protein (MFP) (TC 8.A.1) family.</text>
</comment>